<keyword evidence="1" id="KW-0732">Signal</keyword>
<reference evidence="2 3" key="1">
    <citation type="submission" date="2018-12" db="EMBL/GenBank/DDBJ databases">
        <authorList>
            <consortium name="Pathogen Informatics"/>
        </authorList>
    </citation>
    <scope>NUCLEOTIDE SEQUENCE [LARGE SCALE GENOMIC DNA]</scope>
    <source>
        <strain evidence="2 3">NCTC10297</strain>
    </source>
</reference>
<evidence type="ECO:0000313" key="2">
    <source>
        <dbReference type="EMBL" id="VEG14001.1"/>
    </source>
</evidence>
<proteinExistence type="predicted"/>
<dbReference type="EMBL" id="LR134343">
    <property type="protein sequence ID" value="VEG14001.1"/>
    <property type="molecule type" value="Genomic_DNA"/>
</dbReference>
<accession>A0A448GZ75</accession>
<dbReference type="AlphaFoldDB" id="A0A448GZ75"/>
<protein>
    <submittedName>
        <fullName evidence="2">Uncharacterized protein</fullName>
    </submittedName>
</protein>
<gene>
    <name evidence="2" type="ORF">NCTC10297_01984</name>
</gene>
<feature type="signal peptide" evidence="1">
    <location>
        <begin position="1"/>
        <end position="26"/>
    </location>
</feature>
<sequence>MKNRICATLLVVLCGVAAALPTITHAKTGKKSVSLTATERKMLGRWFCQATWNPLFEMLSFVTIDYRPDRTYQAEEVGQMTYDELTGLWRVGYQGKWSARDDSYQWQMQTVHSPKFDDVLLAINDGELEPNYEPTTVEIQKLDDKNLIYKITERDSESEIATMNCKR</sequence>
<dbReference type="KEGG" id="mcun:NCTC10297_01984"/>
<name>A0A448GZ75_9GAMM</name>
<feature type="chain" id="PRO_5019301176" evidence="1">
    <location>
        <begin position="27"/>
        <end position="167"/>
    </location>
</feature>
<evidence type="ECO:0000256" key="1">
    <source>
        <dbReference type="SAM" id="SignalP"/>
    </source>
</evidence>
<evidence type="ECO:0000313" key="3">
    <source>
        <dbReference type="Proteomes" id="UP000274100"/>
    </source>
</evidence>
<organism evidence="2 3">
    <name type="scientific">Moraxella cuniculi</name>
    <dbReference type="NCBI Taxonomy" id="34061"/>
    <lineage>
        <taxon>Bacteria</taxon>
        <taxon>Pseudomonadati</taxon>
        <taxon>Pseudomonadota</taxon>
        <taxon>Gammaproteobacteria</taxon>
        <taxon>Moraxellales</taxon>
        <taxon>Moraxellaceae</taxon>
        <taxon>Moraxella</taxon>
    </lineage>
</organism>
<dbReference type="Proteomes" id="UP000274100">
    <property type="component" value="Chromosome"/>
</dbReference>
<dbReference type="RefSeq" id="WP_126331583.1">
    <property type="nucleotide sequence ID" value="NZ_LR134343.1"/>
</dbReference>